<dbReference type="PROSITE" id="PS50191">
    <property type="entry name" value="CRAL_TRIO"/>
    <property type="match status" value="1"/>
</dbReference>
<feature type="domain" description="CRAL-TRIO" evidence="1">
    <location>
        <begin position="77"/>
        <end position="254"/>
    </location>
</feature>
<dbReference type="PANTHER" id="PTHR23324">
    <property type="entry name" value="SEC14 RELATED PROTEIN"/>
    <property type="match status" value="1"/>
</dbReference>
<dbReference type="GO" id="GO:0005737">
    <property type="term" value="C:cytoplasm"/>
    <property type="evidence" value="ECO:0007669"/>
    <property type="project" value="TreeGrafter"/>
</dbReference>
<dbReference type="AlphaFoldDB" id="A0A6G0W8N5"/>
<reference evidence="2 3" key="1">
    <citation type="submission" date="2019-07" db="EMBL/GenBank/DDBJ databases">
        <title>Genomics analysis of Aphanomyces spp. identifies a new class of oomycete effector associated with host adaptation.</title>
        <authorList>
            <person name="Gaulin E."/>
        </authorList>
    </citation>
    <scope>NUCLEOTIDE SEQUENCE [LARGE SCALE GENOMIC DNA]</scope>
    <source>
        <strain evidence="2 3">ATCC 201684</strain>
    </source>
</reference>
<dbReference type="InterPro" id="IPR051064">
    <property type="entry name" value="SEC14/CRAL-TRIO_domain"/>
</dbReference>
<dbReference type="VEuPathDB" id="FungiDB:AeMF1_013807"/>
<accession>A0A6G0W8N5</accession>
<dbReference type="InterPro" id="IPR001251">
    <property type="entry name" value="CRAL-TRIO_dom"/>
</dbReference>
<dbReference type="EMBL" id="VJMJ01000304">
    <property type="protein sequence ID" value="KAF0723514.1"/>
    <property type="molecule type" value="Genomic_DNA"/>
</dbReference>
<keyword evidence="3" id="KW-1185">Reference proteome</keyword>
<dbReference type="Proteomes" id="UP000481153">
    <property type="component" value="Unassembled WGS sequence"/>
</dbReference>
<proteinExistence type="predicted"/>
<sequence length="460" mass="51453">MTELETLLEKRKDDIAALKDRLKDVIQPEYDDFWLLRFLLSNGSVQDAVEPCRFTIEWRSARKQLLDRIRAGEMPVLHDQVTKFQVASEHKFTKHGESLFIARIGLCNPKALMDALPFDDLLEYYMLTRERIFLHCDKLTRSTGKLVKMVVVLDFQGFSLTRGQDRRFAQLNGATSRLSEKMYPQLLGRSVFLNTPSVFPWIFNLMKPLMSARSVEKMCFCPGGTDASVCPFVSSYLGLENLPTFLGGSCTCGNGCCIGSVPNSQTVPISAVDADGLTSVTLAARSSQTIDVPVGKGMVVDYHLEAEGKPLSVTVALVAPSQDETILLEKPLLQKSDGAVVGKWAIPQDGILQLRVANVHAFLRGRTIKYKWSVLVKESEVQSVISTTRVCQSVTEQRGNSMFSTVFTWSTRHIQRNPRAKHLAKLQLSTNPTSSCTYIFSMSEIVGQRLRCRGNRDLTR</sequence>
<dbReference type="CDD" id="cd00170">
    <property type="entry name" value="SEC14"/>
    <property type="match status" value="1"/>
</dbReference>
<gene>
    <name evidence="2" type="ORF">Ae201684_017594</name>
</gene>
<name>A0A6G0W8N5_9STRA</name>
<dbReference type="SUPFAM" id="SSF52087">
    <property type="entry name" value="CRAL/TRIO domain"/>
    <property type="match status" value="1"/>
</dbReference>
<protein>
    <recommendedName>
        <fullName evidence="1">CRAL-TRIO domain-containing protein</fullName>
    </recommendedName>
</protein>
<dbReference type="InterPro" id="IPR036865">
    <property type="entry name" value="CRAL-TRIO_dom_sf"/>
</dbReference>
<dbReference type="Gene3D" id="3.40.525.10">
    <property type="entry name" value="CRAL-TRIO lipid binding domain"/>
    <property type="match status" value="1"/>
</dbReference>
<comment type="caution">
    <text evidence="2">The sequence shown here is derived from an EMBL/GenBank/DDBJ whole genome shotgun (WGS) entry which is preliminary data.</text>
</comment>
<evidence type="ECO:0000313" key="3">
    <source>
        <dbReference type="Proteomes" id="UP000481153"/>
    </source>
</evidence>
<organism evidence="2 3">
    <name type="scientific">Aphanomyces euteiches</name>
    <dbReference type="NCBI Taxonomy" id="100861"/>
    <lineage>
        <taxon>Eukaryota</taxon>
        <taxon>Sar</taxon>
        <taxon>Stramenopiles</taxon>
        <taxon>Oomycota</taxon>
        <taxon>Saprolegniomycetes</taxon>
        <taxon>Saprolegniales</taxon>
        <taxon>Verrucalvaceae</taxon>
        <taxon>Aphanomyces</taxon>
    </lineage>
</organism>
<dbReference type="Gene3D" id="2.60.120.680">
    <property type="entry name" value="GOLD domain"/>
    <property type="match status" value="1"/>
</dbReference>
<evidence type="ECO:0000313" key="2">
    <source>
        <dbReference type="EMBL" id="KAF0723514.1"/>
    </source>
</evidence>
<dbReference type="Pfam" id="PF00650">
    <property type="entry name" value="CRAL_TRIO"/>
    <property type="match status" value="1"/>
</dbReference>
<evidence type="ECO:0000259" key="1">
    <source>
        <dbReference type="PROSITE" id="PS50191"/>
    </source>
</evidence>
<dbReference type="PANTHER" id="PTHR23324:SF83">
    <property type="entry name" value="SEC14-LIKE PROTEIN 2"/>
    <property type="match status" value="1"/>
</dbReference>
<dbReference type="SMART" id="SM00516">
    <property type="entry name" value="SEC14"/>
    <property type="match status" value="1"/>
</dbReference>